<dbReference type="InterPro" id="IPR002649">
    <property type="entry name" value="tRNA_m1G_MeTrfase_TrmD"/>
</dbReference>
<evidence type="ECO:0000259" key="18">
    <source>
        <dbReference type="Pfam" id="PF01746"/>
    </source>
</evidence>
<keyword evidence="11 15" id="KW-0819">tRNA processing</keyword>
<dbReference type="PANTHER" id="PTHR46417">
    <property type="entry name" value="TRNA (GUANINE-N(1)-)-METHYLTRANSFERASE"/>
    <property type="match status" value="1"/>
</dbReference>
<evidence type="ECO:0000256" key="2">
    <source>
        <dbReference type="ARBA" id="ARBA00004496"/>
    </source>
</evidence>
<dbReference type="FunFam" id="1.10.1270.20:FF:000001">
    <property type="entry name" value="tRNA (guanine-N(1)-)-methyltransferase"/>
    <property type="match status" value="1"/>
</dbReference>
<evidence type="ECO:0000256" key="10">
    <source>
        <dbReference type="ARBA" id="ARBA00022691"/>
    </source>
</evidence>
<evidence type="ECO:0000256" key="11">
    <source>
        <dbReference type="ARBA" id="ARBA00022694"/>
    </source>
</evidence>
<dbReference type="EMBL" id="VULZ01000008">
    <property type="protein sequence ID" value="MSS15086.1"/>
    <property type="molecule type" value="Genomic_DNA"/>
</dbReference>
<dbReference type="NCBIfam" id="TIGR00088">
    <property type="entry name" value="trmD"/>
    <property type="match status" value="1"/>
</dbReference>
<comment type="subcellular location">
    <subcellularLocation>
        <location evidence="2 15 17">Cytoplasm</location>
    </subcellularLocation>
</comment>
<organism evidence="19 20">
    <name type="scientific">Porcincola intestinalis</name>
    <dbReference type="NCBI Taxonomy" id="2606632"/>
    <lineage>
        <taxon>Bacteria</taxon>
        <taxon>Bacillati</taxon>
        <taxon>Bacillota</taxon>
        <taxon>Clostridia</taxon>
        <taxon>Lachnospirales</taxon>
        <taxon>Lachnospiraceae</taxon>
        <taxon>Porcincola</taxon>
    </lineage>
</organism>
<dbReference type="Proteomes" id="UP000481852">
    <property type="component" value="Unassembled WGS sequence"/>
</dbReference>
<dbReference type="InterPro" id="IPR029026">
    <property type="entry name" value="tRNA_m1G_MTases_N"/>
</dbReference>
<evidence type="ECO:0000256" key="17">
    <source>
        <dbReference type="RuleBase" id="RU003464"/>
    </source>
</evidence>
<dbReference type="CDD" id="cd18080">
    <property type="entry name" value="TrmD-like"/>
    <property type="match status" value="1"/>
</dbReference>
<keyword evidence="7 15" id="KW-0963">Cytoplasm</keyword>
<comment type="similarity">
    <text evidence="3 15 17">Belongs to the RNA methyltransferase TrmD family.</text>
</comment>
<comment type="caution">
    <text evidence="19">The sequence shown here is derived from an EMBL/GenBank/DDBJ whole genome shotgun (WGS) entry which is preliminary data.</text>
</comment>
<reference evidence="19 20" key="1">
    <citation type="submission" date="2019-08" db="EMBL/GenBank/DDBJ databases">
        <title>In-depth cultivation of the pig gut microbiome towards novel bacterial diversity and tailored functional studies.</title>
        <authorList>
            <person name="Wylensek D."/>
            <person name="Hitch T.C.A."/>
            <person name="Clavel T."/>
        </authorList>
    </citation>
    <scope>NUCLEOTIDE SEQUENCE [LARGE SCALE GENOMIC DNA]</scope>
    <source>
        <strain evidence="19 20">Oil+RF-744-WCA-WT-11</strain>
    </source>
</reference>
<dbReference type="EC" id="2.1.1.228" evidence="5 15"/>
<dbReference type="PIRSF" id="PIRSF000386">
    <property type="entry name" value="tRNA_mtase"/>
    <property type="match status" value="1"/>
</dbReference>
<dbReference type="NCBIfam" id="NF000648">
    <property type="entry name" value="PRK00026.1"/>
    <property type="match status" value="1"/>
</dbReference>
<dbReference type="Gene3D" id="3.40.1280.10">
    <property type="match status" value="1"/>
</dbReference>
<evidence type="ECO:0000256" key="4">
    <source>
        <dbReference type="ARBA" id="ARBA00011738"/>
    </source>
</evidence>
<comment type="function">
    <text evidence="1 15 17">Specifically methylates guanosine-37 in various tRNAs.</text>
</comment>
<evidence type="ECO:0000256" key="15">
    <source>
        <dbReference type="HAMAP-Rule" id="MF_00605"/>
    </source>
</evidence>
<evidence type="ECO:0000256" key="6">
    <source>
        <dbReference type="ARBA" id="ARBA00014679"/>
    </source>
</evidence>
<name>A0A6L5X7Z0_9FIRM</name>
<dbReference type="HAMAP" id="MF_00605">
    <property type="entry name" value="TrmD"/>
    <property type="match status" value="1"/>
</dbReference>
<evidence type="ECO:0000256" key="12">
    <source>
        <dbReference type="ARBA" id="ARBA00029736"/>
    </source>
</evidence>
<dbReference type="AlphaFoldDB" id="A0A6L5X7Z0"/>
<keyword evidence="8 15" id="KW-0489">Methyltransferase</keyword>
<comment type="subunit">
    <text evidence="4 15 17">Homodimer.</text>
</comment>
<proteinExistence type="inferred from homology"/>
<gene>
    <name evidence="15 19" type="primary">trmD</name>
    <name evidence="19" type="ORF">FYJ35_08565</name>
</gene>
<evidence type="ECO:0000256" key="9">
    <source>
        <dbReference type="ARBA" id="ARBA00022679"/>
    </source>
</evidence>
<feature type="domain" description="tRNA methyltransferase TRMD/TRM10-type" evidence="18">
    <location>
        <begin position="1"/>
        <end position="231"/>
    </location>
</feature>
<evidence type="ECO:0000256" key="1">
    <source>
        <dbReference type="ARBA" id="ARBA00002634"/>
    </source>
</evidence>
<dbReference type="Pfam" id="PF01746">
    <property type="entry name" value="tRNA_m1G_MT"/>
    <property type="match status" value="1"/>
</dbReference>
<comment type="catalytic activity">
    <reaction evidence="14 15 17">
        <text>guanosine(37) in tRNA + S-adenosyl-L-methionine = N(1)-methylguanosine(37) in tRNA + S-adenosyl-L-homocysteine + H(+)</text>
        <dbReference type="Rhea" id="RHEA:36899"/>
        <dbReference type="Rhea" id="RHEA-COMP:10145"/>
        <dbReference type="Rhea" id="RHEA-COMP:10147"/>
        <dbReference type="ChEBI" id="CHEBI:15378"/>
        <dbReference type="ChEBI" id="CHEBI:57856"/>
        <dbReference type="ChEBI" id="CHEBI:59789"/>
        <dbReference type="ChEBI" id="CHEBI:73542"/>
        <dbReference type="ChEBI" id="CHEBI:74269"/>
        <dbReference type="EC" id="2.1.1.228"/>
    </reaction>
</comment>
<evidence type="ECO:0000256" key="14">
    <source>
        <dbReference type="ARBA" id="ARBA00047783"/>
    </source>
</evidence>
<protein>
    <recommendedName>
        <fullName evidence="6 15">tRNA (guanine-N(1)-)-methyltransferase</fullName>
        <ecNumber evidence="5 15">2.1.1.228</ecNumber>
    </recommendedName>
    <alternativeName>
        <fullName evidence="12 15">M1G-methyltransferase</fullName>
    </alternativeName>
    <alternativeName>
        <fullName evidence="13 15">tRNA [GM37] methyltransferase</fullName>
    </alternativeName>
</protein>
<evidence type="ECO:0000313" key="20">
    <source>
        <dbReference type="Proteomes" id="UP000481852"/>
    </source>
</evidence>
<dbReference type="Gene3D" id="1.10.1270.20">
    <property type="entry name" value="tRNA(m1g37)methyltransferase, domain 2"/>
    <property type="match status" value="1"/>
</dbReference>
<dbReference type="InterPro" id="IPR016009">
    <property type="entry name" value="tRNA_MeTrfase_TRMD/TRM10"/>
</dbReference>
<sequence>MKISVLTIFPEMFDGFLREPVIARAVSRGTASIEIVDIRRFAGGSFRHIDDDTYGGGAGMVMRAQPILDALMAVQKGNGRAEDLTEDAEGYVCVMTPAGRLYSQQTARRLAEKEHLILICGHYEGIDERVMRHADEEISIGDYILTGGELPAKVVMDSVIRLLDGVLRKESTQRESFEEGLLEYPQYTKPLVVEGEPVPEALLTGDHQRIEAWRLRQSLIRTLRRRPDLLRRRGLSERERHMLETEELTDEERQLLRTIRETGR</sequence>
<evidence type="ECO:0000256" key="16">
    <source>
        <dbReference type="PIRSR" id="PIRSR000386-1"/>
    </source>
</evidence>
<evidence type="ECO:0000256" key="7">
    <source>
        <dbReference type="ARBA" id="ARBA00022490"/>
    </source>
</evidence>
<evidence type="ECO:0000313" key="19">
    <source>
        <dbReference type="EMBL" id="MSS15086.1"/>
    </source>
</evidence>
<dbReference type="InterPro" id="IPR023148">
    <property type="entry name" value="tRNA_m1G_MeTrfase_C_sf"/>
</dbReference>
<feature type="binding site" evidence="15 16">
    <location>
        <begin position="140"/>
        <end position="145"/>
    </location>
    <ligand>
        <name>S-adenosyl-L-methionine</name>
        <dbReference type="ChEBI" id="CHEBI:59789"/>
    </ligand>
</feature>
<dbReference type="RefSeq" id="WP_154525572.1">
    <property type="nucleotide sequence ID" value="NZ_VULZ01000008.1"/>
</dbReference>
<keyword evidence="9 15" id="KW-0808">Transferase</keyword>
<dbReference type="InterPro" id="IPR029028">
    <property type="entry name" value="Alpha/beta_knot_MTases"/>
</dbReference>
<evidence type="ECO:0000256" key="3">
    <source>
        <dbReference type="ARBA" id="ARBA00007630"/>
    </source>
</evidence>
<accession>A0A6L5X7Z0</accession>
<dbReference type="FunFam" id="3.40.1280.10:FF:000001">
    <property type="entry name" value="tRNA (guanine-N(1)-)-methyltransferase"/>
    <property type="match status" value="1"/>
</dbReference>
<keyword evidence="10 15" id="KW-0949">S-adenosyl-L-methionine</keyword>
<evidence type="ECO:0000256" key="8">
    <source>
        <dbReference type="ARBA" id="ARBA00022603"/>
    </source>
</evidence>
<feature type="binding site" evidence="15 16">
    <location>
        <position position="121"/>
    </location>
    <ligand>
        <name>S-adenosyl-L-methionine</name>
        <dbReference type="ChEBI" id="CHEBI:59789"/>
    </ligand>
</feature>
<keyword evidence="20" id="KW-1185">Reference proteome</keyword>
<dbReference type="GO" id="GO:0052906">
    <property type="term" value="F:tRNA (guanine(37)-N1)-methyltransferase activity"/>
    <property type="evidence" value="ECO:0007669"/>
    <property type="project" value="UniProtKB-UniRule"/>
</dbReference>
<evidence type="ECO:0000256" key="5">
    <source>
        <dbReference type="ARBA" id="ARBA00012807"/>
    </source>
</evidence>
<dbReference type="GO" id="GO:0002939">
    <property type="term" value="P:tRNA N1-guanine methylation"/>
    <property type="evidence" value="ECO:0007669"/>
    <property type="project" value="TreeGrafter"/>
</dbReference>
<dbReference type="PANTHER" id="PTHR46417:SF1">
    <property type="entry name" value="TRNA (GUANINE-N(1)-)-METHYLTRANSFERASE"/>
    <property type="match status" value="1"/>
</dbReference>
<evidence type="ECO:0000256" key="13">
    <source>
        <dbReference type="ARBA" id="ARBA00033392"/>
    </source>
</evidence>
<dbReference type="SUPFAM" id="SSF75217">
    <property type="entry name" value="alpha/beta knot"/>
    <property type="match status" value="1"/>
</dbReference>
<dbReference type="GO" id="GO:0005829">
    <property type="term" value="C:cytosol"/>
    <property type="evidence" value="ECO:0007669"/>
    <property type="project" value="TreeGrafter"/>
</dbReference>